<proteinExistence type="inferred from homology"/>
<dbReference type="PANTHER" id="PTHR35807:SF1">
    <property type="entry name" value="TRANSCRIPTIONAL REGULATOR REDD"/>
    <property type="match status" value="1"/>
</dbReference>
<feature type="domain" description="OmpR/PhoB-type" evidence="6">
    <location>
        <begin position="18"/>
        <end position="118"/>
    </location>
</feature>
<name>A0A8J3VF22_9ACTN</name>
<sequence length="282" mass="31490">MQQFLTARRVLDAHSWNEEGIIMAPQIRFNVLGSVEIMAGDRPVTLDRPRRRAVLAYLVLNRGRSISSAELMDALWGDELPSTVQAQVYALVFAVRKALRQAGADHLVSVPGGYRLEAADDQIDLNLFEAKTKQAQDHANPRQAGQMLREALTLWRGEPLSGISAVFAEPARVQLRELRLSACEQLADLDLAVGLHREAVLDLTALVAANPLRERLVGQLMAALYRSDRPADALAVYRQCRDLLATEHGLDPGPHLRELESAILRRESAWPDIDRQARQFLR</sequence>
<reference evidence="7" key="1">
    <citation type="submission" date="2021-01" db="EMBL/GenBank/DDBJ databases">
        <title>Whole genome shotgun sequence of Rhizocola hellebori NBRC 109834.</title>
        <authorList>
            <person name="Komaki H."/>
            <person name="Tamura T."/>
        </authorList>
    </citation>
    <scope>NUCLEOTIDE SEQUENCE</scope>
    <source>
        <strain evidence="7">NBRC 109834</strain>
    </source>
</reference>
<dbReference type="Gene3D" id="1.10.10.10">
    <property type="entry name" value="Winged helix-like DNA-binding domain superfamily/Winged helix DNA-binding domain"/>
    <property type="match status" value="1"/>
</dbReference>
<accession>A0A8J3VF22</accession>
<dbReference type="InterPro" id="IPR005158">
    <property type="entry name" value="BTAD"/>
</dbReference>
<dbReference type="PANTHER" id="PTHR35807">
    <property type="entry name" value="TRANSCRIPTIONAL REGULATOR REDD-RELATED"/>
    <property type="match status" value="1"/>
</dbReference>
<dbReference type="EMBL" id="BONY01000008">
    <property type="protein sequence ID" value="GIH03508.1"/>
    <property type="molecule type" value="Genomic_DNA"/>
</dbReference>
<evidence type="ECO:0000256" key="1">
    <source>
        <dbReference type="ARBA" id="ARBA00005820"/>
    </source>
</evidence>
<dbReference type="SUPFAM" id="SSF48452">
    <property type="entry name" value="TPR-like"/>
    <property type="match status" value="1"/>
</dbReference>
<gene>
    <name evidence="7" type="ORF">Rhe02_15750</name>
</gene>
<dbReference type="GO" id="GO:0003677">
    <property type="term" value="F:DNA binding"/>
    <property type="evidence" value="ECO:0007669"/>
    <property type="project" value="UniProtKB-UniRule"/>
</dbReference>
<keyword evidence="8" id="KW-1185">Reference proteome</keyword>
<keyword evidence="2" id="KW-0805">Transcription regulation</keyword>
<dbReference type="InterPro" id="IPR016032">
    <property type="entry name" value="Sig_transdc_resp-reg_C-effctor"/>
</dbReference>
<dbReference type="SUPFAM" id="SSF46894">
    <property type="entry name" value="C-terminal effector domain of the bipartite response regulators"/>
    <property type="match status" value="1"/>
</dbReference>
<organism evidence="7 8">
    <name type="scientific">Rhizocola hellebori</name>
    <dbReference type="NCBI Taxonomy" id="1392758"/>
    <lineage>
        <taxon>Bacteria</taxon>
        <taxon>Bacillati</taxon>
        <taxon>Actinomycetota</taxon>
        <taxon>Actinomycetes</taxon>
        <taxon>Micromonosporales</taxon>
        <taxon>Micromonosporaceae</taxon>
        <taxon>Rhizocola</taxon>
    </lineage>
</organism>
<dbReference type="Pfam" id="PF00486">
    <property type="entry name" value="Trans_reg_C"/>
    <property type="match status" value="1"/>
</dbReference>
<feature type="DNA-binding region" description="OmpR/PhoB-type" evidence="5">
    <location>
        <begin position="18"/>
        <end position="118"/>
    </location>
</feature>
<dbReference type="PROSITE" id="PS51755">
    <property type="entry name" value="OMPR_PHOB"/>
    <property type="match status" value="1"/>
</dbReference>
<dbReference type="InterPro" id="IPR001867">
    <property type="entry name" value="OmpR/PhoB-type_DNA-bd"/>
</dbReference>
<dbReference type="Gene3D" id="1.25.40.10">
    <property type="entry name" value="Tetratricopeptide repeat domain"/>
    <property type="match status" value="1"/>
</dbReference>
<keyword evidence="4" id="KW-0804">Transcription</keyword>
<evidence type="ECO:0000313" key="8">
    <source>
        <dbReference type="Proteomes" id="UP000612899"/>
    </source>
</evidence>
<evidence type="ECO:0000313" key="7">
    <source>
        <dbReference type="EMBL" id="GIH03508.1"/>
    </source>
</evidence>
<dbReference type="InterPro" id="IPR051677">
    <property type="entry name" value="AfsR-DnrI-RedD_regulator"/>
</dbReference>
<dbReference type="AlphaFoldDB" id="A0A8J3VF22"/>
<dbReference type="CDD" id="cd15831">
    <property type="entry name" value="BTAD"/>
    <property type="match status" value="1"/>
</dbReference>
<keyword evidence="3 5" id="KW-0238">DNA-binding</keyword>
<evidence type="ECO:0000256" key="2">
    <source>
        <dbReference type="ARBA" id="ARBA00023015"/>
    </source>
</evidence>
<dbReference type="Pfam" id="PF03704">
    <property type="entry name" value="BTAD"/>
    <property type="match status" value="1"/>
</dbReference>
<evidence type="ECO:0000256" key="4">
    <source>
        <dbReference type="ARBA" id="ARBA00023163"/>
    </source>
</evidence>
<evidence type="ECO:0000259" key="6">
    <source>
        <dbReference type="PROSITE" id="PS51755"/>
    </source>
</evidence>
<dbReference type="Proteomes" id="UP000612899">
    <property type="component" value="Unassembled WGS sequence"/>
</dbReference>
<protein>
    <recommendedName>
        <fullName evidence="6">OmpR/PhoB-type domain-containing protein</fullName>
    </recommendedName>
</protein>
<evidence type="ECO:0000256" key="3">
    <source>
        <dbReference type="ARBA" id="ARBA00023125"/>
    </source>
</evidence>
<dbReference type="SMART" id="SM00862">
    <property type="entry name" value="Trans_reg_C"/>
    <property type="match status" value="1"/>
</dbReference>
<comment type="caution">
    <text evidence="7">The sequence shown here is derived from an EMBL/GenBank/DDBJ whole genome shotgun (WGS) entry which is preliminary data.</text>
</comment>
<dbReference type="InterPro" id="IPR011990">
    <property type="entry name" value="TPR-like_helical_dom_sf"/>
</dbReference>
<dbReference type="GO" id="GO:0000160">
    <property type="term" value="P:phosphorelay signal transduction system"/>
    <property type="evidence" value="ECO:0007669"/>
    <property type="project" value="InterPro"/>
</dbReference>
<dbReference type="GO" id="GO:0006355">
    <property type="term" value="P:regulation of DNA-templated transcription"/>
    <property type="evidence" value="ECO:0007669"/>
    <property type="project" value="InterPro"/>
</dbReference>
<dbReference type="InterPro" id="IPR036388">
    <property type="entry name" value="WH-like_DNA-bd_sf"/>
</dbReference>
<evidence type="ECO:0000256" key="5">
    <source>
        <dbReference type="PROSITE-ProRule" id="PRU01091"/>
    </source>
</evidence>
<comment type="similarity">
    <text evidence="1">Belongs to the AfsR/DnrI/RedD regulatory family.</text>
</comment>
<dbReference type="SMART" id="SM01043">
    <property type="entry name" value="BTAD"/>
    <property type="match status" value="1"/>
</dbReference>